<accession>A0A929PY64</accession>
<dbReference type="RefSeq" id="WP_194113155.1">
    <property type="nucleotide sequence ID" value="NZ_JADFFL010000008.1"/>
</dbReference>
<dbReference type="InterPro" id="IPR036761">
    <property type="entry name" value="TTHA0802/YceI-like_sf"/>
</dbReference>
<dbReference type="Proteomes" id="UP000622475">
    <property type="component" value="Unassembled WGS sequence"/>
</dbReference>
<dbReference type="PANTHER" id="PTHR34406:SF1">
    <property type="entry name" value="PROTEIN YCEI"/>
    <property type="match status" value="1"/>
</dbReference>
<comment type="caution">
    <text evidence="3">The sequence shown here is derived from an EMBL/GenBank/DDBJ whole genome shotgun (WGS) entry which is preliminary data.</text>
</comment>
<dbReference type="EMBL" id="JADFFL010000008">
    <property type="protein sequence ID" value="MBE9663906.1"/>
    <property type="molecule type" value="Genomic_DNA"/>
</dbReference>
<dbReference type="AlphaFoldDB" id="A0A929PY64"/>
<keyword evidence="1" id="KW-0732">Signal</keyword>
<sequence length="198" mass="21350">MKNSVKMAMLLLAAVICLAATQTLMAQTTYKLAPGQDVSIKLTGTSNIHDWAMLSTTMESTGDFGTKGNALTSLKNFTFQVAVKSLKSEHASLDKRMYADVKEAKYPTINYKLTSATIRPAAGGKFLIASKGDLTIAGSTQPISMDVLATVNDSGSITCTGTKKIQLTDYGIKPPSYVMGTMKVRNDLTIQFNLTYKK</sequence>
<dbReference type="Pfam" id="PF04264">
    <property type="entry name" value="YceI"/>
    <property type="match status" value="1"/>
</dbReference>
<feature type="domain" description="Lipid/polyisoprenoid-binding YceI-like" evidence="2">
    <location>
        <begin position="29"/>
        <end position="197"/>
    </location>
</feature>
<proteinExistence type="predicted"/>
<feature type="signal peptide" evidence="1">
    <location>
        <begin position="1"/>
        <end position="26"/>
    </location>
</feature>
<evidence type="ECO:0000313" key="3">
    <source>
        <dbReference type="EMBL" id="MBE9663906.1"/>
    </source>
</evidence>
<evidence type="ECO:0000259" key="2">
    <source>
        <dbReference type="SMART" id="SM00867"/>
    </source>
</evidence>
<dbReference type="SMART" id="SM00867">
    <property type="entry name" value="YceI"/>
    <property type="match status" value="1"/>
</dbReference>
<evidence type="ECO:0000256" key="1">
    <source>
        <dbReference type="SAM" id="SignalP"/>
    </source>
</evidence>
<feature type="chain" id="PRO_5037635477" evidence="1">
    <location>
        <begin position="27"/>
        <end position="198"/>
    </location>
</feature>
<organism evidence="3 4">
    <name type="scientific">Mucilaginibacter myungsuensis</name>
    <dbReference type="NCBI Taxonomy" id="649104"/>
    <lineage>
        <taxon>Bacteria</taxon>
        <taxon>Pseudomonadati</taxon>
        <taxon>Bacteroidota</taxon>
        <taxon>Sphingobacteriia</taxon>
        <taxon>Sphingobacteriales</taxon>
        <taxon>Sphingobacteriaceae</taxon>
        <taxon>Mucilaginibacter</taxon>
    </lineage>
</organism>
<dbReference type="Gene3D" id="2.40.128.110">
    <property type="entry name" value="Lipid/polyisoprenoid-binding, YceI-like"/>
    <property type="match status" value="1"/>
</dbReference>
<dbReference type="PANTHER" id="PTHR34406">
    <property type="entry name" value="PROTEIN YCEI"/>
    <property type="match status" value="1"/>
</dbReference>
<keyword evidence="4" id="KW-1185">Reference proteome</keyword>
<protein>
    <submittedName>
        <fullName evidence="3">YceI family protein</fullName>
    </submittedName>
</protein>
<reference evidence="3" key="1">
    <citation type="submission" date="2020-10" db="EMBL/GenBank/DDBJ databases">
        <title>Mucilaginibacter mali sp. nov., isolated from rhizosphere soil of apple orchard.</title>
        <authorList>
            <person name="Lee J.-S."/>
            <person name="Kim H.S."/>
            <person name="Kim J.-S."/>
        </authorList>
    </citation>
    <scope>NUCLEOTIDE SEQUENCE</scope>
    <source>
        <strain evidence="3">KCTC 22746</strain>
    </source>
</reference>
<dbReference type="InterPro" id="IPR007372">
    <property type="entry name" value="Lipid/polyisoprenoid-bd_YceI"/>
</dbReference>
<name>A0A929PY64_9SPHI</name>
<evidence type="ECO:0000313" key="4">
    <source>
        <dbReference type="Proteomes" id="UP000622475"/>
    </source>
</evidence>
<gene>
    <name evidence="3" type="ORF">IRJ16_18630</name>
</gene>
<dbReference type="SUPFAM" id="SSF101874">
    <property type="entry name" value="YceI-like"/>
    <property type="match status" value="1"/>
</dbReference>